<name>A0A3G9G3C2_9CAUL</name>
<proteinExistence type="predicted"/>
<dbReference type="SUPFAM" id="SSF46785">
    <property type="entry name" value="Winged helix' DNA-binding domain"/>
    <property type="match status" value="1"/>
</dbReference>
<evidence type="ECO:0000259" key="1">
    <source>
        <dbReference type="PROSITE" id="PS50987"/>
    </source>
</evidence>
<dbReference type="PRINTS" id="PR00778">
    <property type="entry name" value="HTHARSR"/>
</dbReference>
<dbReference type="Gene3D" id="3.40.50.150">
    <property type="entry name" value="Vaccinia Virus protein VP39"/>
    <property type="match status" value="1"/>
</dbReference>
<organism evidence="2 3">
    <name type="scientific">Asticcacaulis excentricus</name>
    <dbReference type="NCBI Taxonomy" id="78587"/>
    <lineage>
        <taxon>Bacteria</taxon>
        <taxon>Pseudomonadati</taxon>
        <taxon>Pseudomonadota</taxon>
        <taxon>Alphaproteobacteria</taxon>
        <taxon>Caulobacterales</taxon>
        <taxon>Caulobacteraceae</taxon>
        <taxon>Asticcacaulis</taxon>
    </lineage>
</organism>
<reference evidence="3" key="2">
    <citation type="journal article" date="2017" name="Plant Physiol. Biochem.">
        <title>Differential oxidative and antioxidative response of duckweed Lemna minor toward plant growth promoting/inhibiting bacteria.</title>
        <authorList>
            <person name="Ishizawa H."/>
            <person name="Kuroda M."/>
            <person name="Morikawa M."/>
            <person name="Ike M."/>
        </authorList>
    </citation>
    <scope>NUCLEOTIDE SEQUENCE [LARGE SCALE GENOMIC DNA]</scope>
    <source>
        <strain evidence="3">M6</strain>
    </source>
</reference>
<dbReference type="CDD" id="cd00090">
    <property type="entry name" value="HTH_ARSR"/>
    <property type="match status" value="1"/>
</dbReference>
<dbReference type="Pfam" id="PF08241">
    <property type="entry name" value="Methyltransf_11"/>
    <property type="match status" value="1"/>
</dbReference>
<dbReference type="InterPro" id="IPR011991">
    <property type="entry name" value="ArsR-like_HTH"/>
</dbReference>
<dbReference type="PROSITE" id="PS50987">
    <property type="entry name" value="HTH_ARSR_2"/>
    <property type="match status" value="1"/>
</dbReference>
<sequence>MKSSDILGEAALLEALKAMGEPTRLRLLRLLAHEELSVMELVRILNQSQPRISRHLKLMNEAGVIDRFPDGAWVFYRLSEHPALTPLIDSVLTALGDENSADLRALEEVRGQRLEAAQGYFENIAPVWDQIRSHYVDDAEVEAAIQSLVGDAPVETIVDLGTGSGRMLSLLAPNAQYAIGLDLSQQMLNIARARTREAGLSGIDFRHGDILATRLNGQSADLVVIHQVLHFLPDPGQALKEAARLLKPGGRLLIVDFAPHRLEIMRDEYQHRRLGIGDDDMGHWQKVAGLKALRSLSLPPHQEPGLTVRIWLMQKA</sequence>
<dbReference type="PANTHER" id="PTHR43861:SF1">
    <property type="entry name" value="TRANS-ACONITATE 2-METHYLTRANSFERASE"/>
    <property type="match status" value="1"/>
</dbReference>
<dbReference type="SMART" id="SM00418">
    <property type="entry name" value="HTH_ARSR"/>
    <property type="match status" value="1"/>
</dbReference>
<dbReference type="CDD" id="cd02440">
    <property type="entry name" value="AdoMet_MTases"/>
    <property type="match status" value="1"/>
</dbReference>
<dbReference type="PANTHER" id="PTHR43861">
    <property type="entry name" value="TRANS-ACONITATE 2-METHYLTRANSFERASE-RELATED"/>
    <property type="match status" value="1"/>
</dbReference>
<gene>
    <name evidence="2" type="ORF">EM6_0121</name>
</gene>
<dbReference type="InterPro" id="IPR001845">
    <property type="entry name" value="HTH_ArsR_DNA-bd_dom"/>
</dbReference>
<protein>
    <submittedName>
        <fullName evidence="2">Transcriptional regulator, ArsR family</fullName>
    </submittedName>
</protein>
<dbReference type="GO" id="GO:0008757">
    <property type="term" value="F:S-adenosylmethionine-dependent methyltransferase activity"/>
    <property type="evidence" value="ECO:0007669"/>
    <property type="project" value="InterPro"/>
</dbReference>
<dbReference type="InterPro" id="IPR036390">
    <property type="entry name" value="WH_DNA-bd_sf"/>
</dbReference>
<dbReference type="SUPFAM" id="SSF53335">
    <property type="entry name" value="S-adenosyl-L-methionine-dependent methyltransferases"/>
    <property type="match status" value="1"/>
</dbReference>
<dbReference type="Pfam" id="PF01022">
    <property type="entry name" value="HTH_5"/>
    <property type="match status" value="1"/>
</dbReference>
<dbReference type="Gene3D" id="1.10.10.10">
    <property type="entry name" value="Winged helix-like DNA-binding domain superfamily/Winged helix DNA-binding domain"/>
    <property type="match status" value="1"/>
</dbReference>
<dbReference type="OrthoDB" id="9789575at2"/>
<dbReference type="InterPro" id="IPR013216">
    <property type="entry name" value="Methyltransf_11"/>
</dbReference>
<dbReference type="InterPro" id="IPR036388">
    <property type="entry name" value="WH-like_DNA-bd_sf"/>
</dbReference>
<evidence type="ECO:0000313" key="2">
    <source>
        <dbReference type="EMBL" id="BBF79553.1"/>
    </source>
</evidence>
<feature type="domain" description="HTH arsR-type" evidence="1">
    <location>
        <begin position="4"/>
        <end position="99"/>
    </location>
</feature>
<dbReference type="RefSeq" id="WP_126419552.1">
    <property type="nucleotide sequence ID" value="NZ_AP018827.1"/>
</dbReference>
<accession>A0A3G9G3C2</accession>
<dbReference type="EMBL" id="AP018827">
    <property type="protein sequence ID" value="BBF79553.1"/>
    <property type="molecule type" value="Genomic_DNA"/>
</dbReference>
<reference evidence="3" key="1">
    <citation type="journal article" date="2017" name="Biotechnol. Biofuels">
        <title>Evaluation of environmental bacterial communities as a factor affecting the growth of duckweed Lemna minor.</title>
        <authorList>
            <person name="Ishizawa H."/>
            <person name="Kuroda M."/>
            <person name="Morikawa M."/>
            <person name="Ike M."/>
        </authorList>
    </citation>
    <scope>NUCLEOTIDE SEQUENCE [LARGE SCALE GENOMIC DNA]</scope>
    <source>
        <strain evidence="3">M6</strain>
    </source>
</reference>
<evidence type="ECO:0000313" key="3">
    <source>
        <dbReference type="Proteomes" id="UP000278756"/>
    </source>
</evidence>
<dbReference type="GO" id="GO:0003700">
    <property type="term" value="F:DNA-binding transcription factor activity"/>
    <property type="evidence" value="ECO:0007669"/>
    <property type="project" value="InterPro"/>
</dbReference>
<dbReference type="AlphaFoldDB" id="A0A3G9G3C2"/>
<dbReference type="Proteomes" id="UP000278756">
    <property type="component" value="Chromosome 1"/>
</dbReference>
<dbReference type="NCBIfam" id="NF033788">
    <property type="entry name" value="HTH_metalloreg"/>
    <property type="match status" value="1"/>
</dbReference>
<dbReference type="InterPro" id="IPR029063">
    <property type="entry name" value="SAM-dependent_MTases_sf"/>
</dbReference>